<protein>
    <recommendedName>
        <fullName evidence="4">Glycosyltransferase family 39 protein</fullName>
    </recommendedName>
</protein>
<keyword evidence="1" id="KW-1133">Transmembrane helix</keyword>
<accession>A0A7G7W7H5</accession>
<dbReference type="KEGG" id="hsk:H4317_00370"/>
<feature type="transmembrane region" description="Helical" evidence="1">
    <location>
        <begin position="250"/>
        <end position="274"/>
    </location>
</feature>
<feature type="transmembrane region" description="Helical" evidence="1">
    <location>
        <begin position="6"/>
        <end position="29"/>
    </location>
</feature>
<evidence type="ECO:0008006" key="4">
    <source>
        <dbReference type="Google" id="ProtNLM"/>
    </source>
</evidence>
<reference evidence="2 3" key="1">
    <citation type="submission" date="2020-08" db="EMBL/GenBank/DDBJ databases">
        <title>Hymenobacter sp. S2-20-2 genome sequencing.</title>
        <authorList>
            <person name="Jin L."/>
        </authorList>
    </citation>
    <scope>NUCLEOTIDE SEQUENCE [LARGE SCALE GENOMIC DNA]</scope>
    <source>
        <strain evidence="2 3">S2-20-2</strain>
    </source>
</reference>
<feature type="transmembrane region" description="Helical" evidence="1">
    <location>
        <begin position="194"/>
        <end position="214"/>
    </location>
</feature>
<evidence type="ECO:0000256" key="1">
    <source>
        <dbReference type="SAM" id="Phobius"/>
    </source>
</evidence>
<dbReference type="Proteomes" id="UP000515489">
    <property type="component" value="Chromosome"/>
</dbReference>
<keyword evidence="1" id="KW-0812">Transmembrane</keyword>
<feature type="transmembrane region" description="Helical" evidence="1">
    <location>
        <begin position="128"/>
        <end position="146"/>
    </location>
</feature>
<feature type="transmembrane region" description="Helical" evidence="1">
    <location>
        <begin position="324"/>
        <end position="342"/>
    </location>
</feature>
<evidence type="ECO:0000313" key="3">
    <source>
        <dbReference type="Proteomes" id="UP000515489"/>
    </source>
</evidence>
<proteinExistence type="predicted"/>
<feature type="transmembrane region" description="Helical" evidence="1">
    <location>
        <begin position="281"/>
        <end position="304"/>
    </location>
</feature>
<sequence length="462" mass="51517">MPTRLVALLLLVLAVRLPLLWWGIPLTAIELRALLVGERLHEGALPYRDLYEATAPLAAALFAGLDLVASRPLWLYRIISLALLLTQALRLNFVLNRADVHPERGYLAALTYLLLASVTTDLDILSPLLLGHTFIILGLSALLPTSREGYDNRRLFRAGFLIGVAALCYLPLALFLLLGLFAVIIFAANSFRSFLLLLCGFGFPYAVAATFFLYNDALPDFRQFHLVPTLSGLVLGADGLPLPLQWQLLVLPAAVLVLALARMFTTSLGLVFQVKFQQMMLVWLLVASLMAWAGRGVAPGSLVLVLPPITYFSLYLWQKAPRGWVVEVLFAAVLTSVVGIRYREILHLDTVMRFPAESRYAVQPNPQYAAIKGQRLLVLGPDMRPYIDNRPASPYLDWRLAQADFGYLSQYAAVYRLSRNLAPDPPTILIDQTNRLDELQYKVPAIFGRYQATATPRVYQLK</sequence>
<keyword evidence="3" id="KW-1185">Reference proteome</keyword>
<feature type="transmembrane region" description="Helical" evidence="1">
    <location>
        <begin position="158"/>
        <end position="188"/>
    </location>
</feature>
<dbReference type="AlphaFoldDB" id="A0A7G7W7H5"/>
<dbReference type="RefSeq" id="WP_185888231.1">
    <property type="nucleotide sequence ID" value="NZ_CP060202.1"/>
</dbReference>
<dbReference type="EMBL" id="CP060202">
    <property type="protein sequence ID" value="QNH62318.1"/>
    <property type="molecule type" value="Genomic_DNA"/>
</dbReference>
<feature type="transmembrane region" description="Helical" evidence="1">
    <location>
        <begin position="74"/>
        <end position="93"/>
    </location>
</feature>
<keyword evidence="1" id="KW-0472">Membrane</keyword>
<evidence type="ECO:0000313" key="2">
    <source>
        <dbReference type="EMBL" id="QNH62318.1"/>
    </source>
</evidence>
<name>A0A7G7W7H5_9BACT</name>
<organism evidence="2 3">
    <name type="scientific">Hymenobacter sediminicola</name>
    <dbReference type="NCBI Taxonomy" id="2761579"/>
    <lineage>
        <taxon>Bacteria</taxon>
        <taxon>Pseudomonadati</taxon>
        <taxon>Bacteroidota</taxon>
        <taxon>Cytophagia</taxon>
        <taxon>Cytophagales</taxon>
        <taxon>Hymenobacteraceae</taxon>
        <taxon>Hymenobacter</taxon>
    </lineage>
</organism>
<gene>
    <name evidence="2" type="ORF">H4317_00370</name>
</gene>